<sequence>MSPEIRRKLRAQERKRKLGLRKKAKEFSLKCKADVALIIRTRSGNYSVYLSKDDASWPPSLAEIVSCYPLPEITFPWDPSLRDPKSEGSSTHTEPSAQTHPYASRTPESGTVLPPLITESILPAGWAISKSLQDRG</sequence>
<dbReference type="GO" id="GO:0045944">
    <property type="term" value="P:positive regulation of transcription by RNA polymerase II"/>
    <property type="evidence" value="ECO:0007669"/>
    <property type="project" value="UniProtKB-ARBA"/>
</dbReference>
<feature type="region of interest" description="Disordered" evidence="6">
    <location>
        <begin position="79"/>
        <end position="114"/>
    </location>
</feature>
<gene>
    <name evidence="8" type="ORF">L873DRAFT_1812234</name>
</gene>
<dbReference type="Pfam" id="PF00319">
    <property type="entry name" value="SRF-TF"/>
    <property type="match status" value="1"/>
</dbReference>
<keyword evidence="2" id="KW-0805">Transcription regulation</keyword>
<keyword evidence="4" id="KW-0804">Transcription</keyword>
<dbReference type="GO" id="GO:0003677">
    <property type="term" value="F:DNA binding"/>
    <property type="evidence" value="ECO:0007669"/>
    <property type="project" value="UniProtKB-KW"/>
</dbReference>
<protein>
    <recommendedName>
        <fullName evidence="7">MADS-box domain-containing protein</fullName>
    </recommendedName>
</protein>
<dbReference type="InterPro" id="IPR002100">
    <property type="entry name" value="TF_MADSbox"/>
</dbReference>
<accession>A0A3N4JGS1</accession>
<name>A0A3N4JGS1_9PEZI</name>
<keyword evidence="5" id="KW-0539">Nucleus</keyword>
<keyword evidence="3" id="KW-0238">DNA-binding</keyword>
<feature type="domain" description="MADS-box" evidence="7">
    <location>
        <begin position="15"/>
        <end position="53"/>
    </location>
</feature>
<dbReference type="OrthoDB" id="1898716at2759"/>
<evidence type="ECO:0000256" key="3">
    <source>
        <dbReference type="ARBA" id="ARBA00023125"/>
    </source>
</evidence>
<reference evidence="8 9" key="1">
    <citation type="journal article" date="2018" name="Nat. Ecol. Evol.">
        <title>Pezizomycetes genomes reveal the molecular basis of ectomycorrhizal truffle lifestyle.</title>
        <authorList>
            <person name="Murat C."/>
            <person name="Payen T."/>
            <person name="Noel B."/>
            <person name="Kuo A."/>
            <person name="Morin E."/>
            <person name="Chen J."/>
            <person name="Kohler A."/>
            <person name="Krizsan K."/>
            <person name="Balestrini R."/>
            <person name="Da Silva C."/>
            <person name="Montanini B."/>
            <person name="Hainaut M."/>
            <person name="Levati E."/>
            <person name="Barry K.W."/>
            <person name="Belfiori B."/>
            <person name="Cichocki N."/>
            <person name="Clum A."/>
            <person name="Dockter R.B."/>
            <person name="Fauchery L."/>
            <person name="Guy J."/>
            <person name="Iotti M."/>
            <person name="Le Tacon F."/>
            <person name="Lindquist E.A."/>
            <person name="Lipzen A."/>
            <person name="Malagnac F."/>
            <person name="Mello A."/>
            <person name="Molinier V."/>
            <person name="Miyauchi S."/>
            <person name="Poulain J."/>
            <person name="Riccioni C."/>
            <person name="Rubini A."/>
            <person name="Sitrit Y."/>
            <person name="Splivallo R."/>
            <person name="Traeger S."/>
            <person name="Wang M."/>
            <person name="Zifcakova L."/>
            <person name="Wipf D."/>
            <person name="Zambonelli A."/>
            <person name="Paolocci F."/>
            <person name="Nowrousian M."/>
            <person name="Ottonello S."/>
            <person name="Baldrian P."/>
            <person name="Spatafora J.W."/>
            <person name="Henrissat B."/>
            <person name="Nagy L.G."/>
            <person name="Aury J.M."/>
            <person name="Wincker P."/>
            <person name="Grigoriev I.V."/>
            <person name="Bonfante P."/>
            <person name="Martin F.M."/>
        </authorList>
    </citation>
    <scope>NUCLEOTIDE SEQUENCE [LARGE SCALE GENOMIC DNA]</scope>
    <source>
        <strain evidence="8 9">120613-1</strain>
    </source>
</reference>
<dbReference type="PRINTS" id="PR00404">
    <property type="entry name" value="MADSDOMAIN"/>
</dbReference>
<evidence type="ECO:0000259" key="7">
    <source>
        <dbReference type="PROSITE" id="PS50066"/>
    </source>
</evidence>
<evidence type="ECO:0000256" key="1">
    <source>
        <dbReference type="ARBA" id="ARBA00004123"/>
    </source>
</evidence>
<dbReference type="EMBL" id="ML120420">
    <property type="protein sequence ID" value="RPA95891.1"/>
    <property type="molecule type" value="Genomic_DNA"/>
</dbReference>
<dbReference type="Proteomes" id="UP000276215">
    <property type="component" value="Unassembled WGS sequence"/>
</dbReference>
<dbReference type="GO" id="GO:0005634">
    <property type="term" value="C:nucleus"/>
    <property type="evidence" value="ECO:0007669"/>
    <property type="project" value="UniProtKB-SubCell"/>
</dbReference>
<feature type="compositionally biased region" description="Polar residues" evidence="6">
    <location>
        <begin position="87"/>
        <end position="109"/>
    </location>
</feature>
<proteinExistence type="predicted"/>
<dbReference type="InterPro" id="IPR036879">
    <property type="entry name" value="TF_MADSbox_sf"/>
</dbReference>
<comment type="subcellular location">
    <subcellularLocation>
        <location evidence="1">Nucleus</location>
    </subcellularLocation>
</comment>
<evidence type="ECO:0000256" key="4">
    <source>
        <dbReference type="ARBA" id="ARBA00023163"/>
    </source>
</evidence>
<evidence type="ECO:0000313" key="9">
    <source>
        <dbReference type="Proteomes" id="UP000276215"/>
    </source>
</evidence>
<organism evidence="8 9">
    <name type="scientific">Choiromyces venosus 120613-1</name>
    <dbReference type="NCBI Taxonomy" id="1336337"/>
    <lineage>
        <taxon>Eukaryota</taxon>
        <taxon>Fungi</taxon>
        <taxon>Dikarya</taxon>
        <taxon>Ascomycota</taxon>
        <taxon>Pezizomycotina</taxon>
        <taxon>Pezizomycetes</taxon>
        <taxon>Pezizales</taxon>
        <taxon>Tuberaceae</taxon>
        <taxon>Choiromyces</taxon>
    </lineage>
</organism>
<dbReference type="SUPFAM" id="SSF55455">
    <property type="entry name" value="SRF-like"/>
    <property type="match status" value="1"/>
</dbReference>
<evidence type="ECO:0000256" key="2">
    <source>
        <dbReference type="ARBA" id="ARBA00023015"/>
    </source>
</evidence>
<evidence type="ECO:0000256" key="6">
    <source>
        <dbReference type="SAM" id="MobiDB-lite"/>
    </source>
</evidence>
<dbReference type="GO" id="GO:0046983">
    <property type="term" value="F:protein dimerization activity"/>
    <property type="evidence" value="ECO:0007669"/>
    <property type="project" value="InterPro"/>
</dbReference>
<dbReference type="AlphaFoldDB" id="A0A3N4JGS1"/>
<evidence type="ECO:0000256" key="5">
    <source>
        <dbReference type="ARBA" id="ARBA00023242"/>
    </source>
</evidence>
<evidence type="ECO:0000313" key="8">
    <source>
        <dbReference type="EMBL" id="RPA95891.1"/>
    </source>
</evidence>
<dbReference type="PROSITE" id="PS50066">
    <property type="entry name" value="MADS_BOX_2"/>
    <property type="match status" value="1"/>
</dbReference>
<keyword evidence="9" id="KW-1185">Reference proteome</keyword>
<dbReference type="Gene3D" id="3.40.1810.10">
    <property type="entry name" value="Transcription factor, MADS-box"/>
    <property type="match status" value="1"/>
</dbReference>